<organism evidence="2 3">
    <name type="scientific">Candidatus Falkowbacteria bacterium CG10_big_fil_rev_8_21_14_0_10_37_14</name>
    <dbReference type="NCBI Taxonomy" id="1974561"/>
    <lineage>
        <taxon>Bacteria</taxon>
        <taxon>Candidatus Falkowiibacteriota</taxon>
    </lineage>
</organism>
<evidence type="ECO:0000313" key="2">
    <source>
        <dbReference type="EMBL" id="PIT95774.1"/>
    </source>
</evidence>
<comment type="caution">
    <text evidence="2">The sequence shown here is derived from an EMBL/GenBank/DDBJ whole genome shotgun (WGS) entry which is preliminary data.</text>
</comment>
<protein>
    <submittedName>
        <fullName evidence="2">Uncharacterized protein</fullName>
    </submittedName>
</protein>
<dbReference type="EMBL" id="PFAM01000023">
    <property type="protein sequence ID" value="PIT95774.1"/>
    <property type="molecule type" value="Genomic_DNA"/>
</dbReference>
<name>A0A2M6WSL9_9BACT</name>
<evidence type="ECO:0000313" key="3">
    <source>
        <dbReference type="Proteomes" id="UP000228533"/>
    </source>
</evidence>
<accession>A0A2M6WSL9</accession>
<feature type="region of interest" description="Disordered" evidence="1">
    <location>
        <begin position="94"/>
        <end position="117"/>
    </location>
</feature>
<dbReference type="Proteomes" id="UP000228533">
    <property type="component" value="Unassembled WGS sequence"/>
</dbReference>
<sequence length="117" mass="13445">MIKRQSELESMGSLFSKQLVKPKVKPPAHEWQDFALVVIRDLNIPNFKRASVFQACKKHSKAVIERAVTDTKELCKDGEAWKYFFKILTNLGKPAPAPKVYPPNSWPKKTKTKNNFD</sequence>
<reference evidence="3" key="1">
    <citation type="submission" date="2017-09" db="EMBL/GenBank/DDBJ databases">
        <title>Depth-based differentiation of microbial function through sediment-hosted aquifers and enrichment of novel symbionts in the deep terrestrial subsurface.</title>
        <authorList>
            <person name="Probst A.J."/>
            <person name="Ladd B."/>
            <person name="Jarett J.K."/>
            <person name="Geller-Mcgrath D.E."/>
            <person name="Sieber C.M.K."/>
            <person name="Emerson J.B."/>
            <person name="Anantharaman K."/>
            <person name="Thomas B.C."/>
            <person name="Malmstrom R."/>
            <person name="Stieglmeier M."/>
            <person name="Klingl A."/>
            <person name="Woyke T."/>
            <person name="Ryan C.M."/>
            <person name="Banfield J.F."/>
        </authorList>
    </citation>
    <scope>NUCLEOTIDE SEQUENCE [LARGE SCALE GENOMIC DNA]</scope>
</reference>
<feature type="compositionally biased region" description="Pro residues" evidence="1">
    <location>
        <begin position="95"/>
        <end position="105"/>
    </location>
</feature>
<proteinExistence type="predicted"/>
<dbReference type="AlphaFoldDB" id="A0A2M6WSL9"/>
<gene>
    <name evidence="2" type="ORF">COT94_04275</name>
</gene>
<evidence type="ECO:0000256" key="1">
    <source>
        <dbReference type="SAM" id="MobiDB-lite"/>
    </source>
</evidence>
<feature type="compositionally biased region" description="Basic residues" evidence="1">
    <location>
        <begin position="108"/>
        <end position="117"/>
    </location>
</feature>